<feature type="compositionally biased region" description="Low complexity" evidence="1">
    <location>
        <begin position="1"/>
        <end position="15"/>
    </location>
</feature>
<evidence type="ECO:0008006" key="4">
    <source>
        <dbReference type="Google" id="ProtNLM"/>
    </source>
</evidence>
<protein>
    <recommendedName>
        <fullName evidence="4">Alpha/beta hydrolase</fullName>
    </recommendedName>
</protein>
<reference evidence="2 3" key="1">
    <citation type="submission" date="2024-06" db="EMBL/GenBank/DDBJ databases">
        <title>The Natural Products Discovery Center: Release of the First 8490 Sequenced Strains for Exploring Actinobacteria Biosynthetic Diversity.</title>
        <authorList>
            <person name="Kalkreuter E."/>
            <person name="Kautsar S.A."/>
            <person name="Yang D."/>
            <person name="Bader C.D."/>
            <person name="Teijaro C.N."/>
            <person name="Fluegel L."/>
            <person name="Davis C.M."/>
            <person name="Simpson J.R."/>
            <person name="Lauterbach L."/>
            <person name="Steele A.D."/>
            <person name="Gui C."/>
            <person name="Meng S."/>
            <person name="Li G."/>
            <person name="Viehrig K."/>
            <person name="Ye F."/>
            <person name="Su P."/>
            <person name="Kiefer A.F."/>
            <person name="Nichols A."/>
            <person name="Cepeda A.J."/>
            <person name="Yan W."/>
            <person name="Fan B."/>
            <person name="Jiang Y."/>
            <person name="Adhikari A."/>
            <person name="Zheng C.-J."/>
            <person name="Schuster L."/>
            <person name="Cowan T.M."/>
            <person name="Smanski M.J."/>
            <person name="Chevrette M.G."/>
            <person name="De Carvalho L.P.S."/>
            <person name="Shen B."/>
        </authorList>
    </citation>
    <scope>NUCLEOTIDE SEQUENCE [LARGE SCALE GENOMIC DNA]</scope>
    <source>
        <strain evidence="2 3">NPDC049574</strain>
    </source>
</reference>
<dbReference type="Proteomes" id="UP001552427">
    <property type="component" value="Unassembled WGS sequence"/>
</dbReference>
<feature type="region of interest" description="Disordered" evidence="1">
    <location>
        <begin position="1"/>
        <end position="23"/>
    </location>
</feature>
<keyword evidence="3" id="KW-1185">Reference proteome</keyword>
<evidence type="ECO:0000313" key="2">
    <source>
        <dbReference type="EMBL" id="MEV4291450.1"/>
    </source>
</evidence>
<dbReference type="RefSeq" id="WP_364460048.1">
    <property type="nucleotide sequence ID" value="NZ_JBFARM010000014.1"/>
</dbReference>
<proteinExistence type="predicted"/>
<name>A0ABV3HG00_9ACTN</name>
<evidence type="ECO:0000256" key="1">
    <source>
        <dbReference type="SAM" id="MobiDB-lite"/>
    </source>
</evidence>
<comment type="caution">
    <text evidence="2">The sequence shown here is derived from an EMBL/GenBank/DDBJ whole genome shotgun (WGS) entry which is preliminary data.</text>
</comment>
<organism evidence="2 3">
    <name type="scientific">Nonomuraea bangladeshensis</name>
    <dbReference type="NCBI Taxonomy" id="404385"/>
    <lineage>
        <taxon>Bacteria</taxon>
        <taxon>Bacillati</taxon>
        <taxon>Actinomycetota</taxon>
        <taxon>Actinomycetes</taxon>
        <taxon>Streptosporangiales</taxon>
        <taxon>Streptosporangiaceae</taxon>
        <taxon>Nonomuraea</taxon>
    </lineage>
</organism>
<dbReference type="EMBL" id="JBFARM010000014">
    <property type="protein sequence ID" value="MEV4291450.1"/>
    <property type="molecule type" value="Genomic_DNA"/>
</dbReference>
<evidence type="ECO:0000313" key="3">
    <source>
        <dbReference type="Proteomes" id="UP001552427"/>
    </source>
</evidence>
<sequence length="46" mass="4822">MCAASTRTLSARTARGGPHCVLPESADGDPEAFARSMIRVVFGATR</sequence>
<accession>A0ABV3HG00</accession>
<gene>
    <name evidence="2" type="ORF">AB0K40_38600</name>
</gene>